<dbReference type="NCBIfam" id="TIGR04222">
    <property type="entry name" value="near_uncomplex"/>
    <property type="match status" value="1"/>
</dbReference>
<keyword evidence="1" id="KW-0472">Membrane</keyword>
<reference evidence="2" key="1">
    <citation type="submission" date="2020-09" db="EMBL/GenBank/DDBJ databases">
        <title>Iningainema tapete sp. nov. (Scytonemataceae, Cyanobacteria) from greenhouses in central Florida (USA) produces two types of nodularin with biosynthetic potential for microcystin-LR and anabaenopeptins.</title>
        <authorList>
            <person name="Berthold D.E."/>
            <person name="Lefler F.W."/>
            <person name="Huang I.-S."/>
            <person name="Abdulla H."/>
            <person name="Zimba P.V."/>
            <person name="Laughinghouse H.D. IV."/>
        </authorList>
    </citation>
    <scope>NUCLEOTIDE SEQUENCE</scope>
    <source>
        <strain evidence="2">BLCCT55</strain>
    </source>
</reference>
<dbReference type="AlphaFoldDB" id="A0A8J6XM00"/>
<protein>
    <submittedName>
        <fullName evidence="2">TIGR04222 domain-containing membrane protein</fullName>
    </submittedName>
</protein>
<keyword evidence="1" id="KW-0812">Transmembrane</keyword>
<name>A0A8J6XM00_9CYAN</name>
<sequence length="343" mass="36804">MLGEQIPKLNQELPRYKLLISIVALSVLVAIAIPTASLIANMYGPNFLVLYGAVILITLAISGWLVQDPTKNQPLPLIPTTPDPYEIAYLQSQETGVVKVAVIDLIQRGYLEINEILIKQAKNHPNLDELTPLQREVFDWFSTSRTATEMVFLRSLTEHVQPHCSYQQQLQSEQLLNTDEFKARKSLTGLIGTLIILGLGSFKLLVALAKGRHNVGFLILMGIISLYLLWCICQPPPRLSSRGKLYLKQLEQTFAQLKQKVKTDLSSVLEYNLVVALFGVSALAGTPYDYHQKILSPVIKTTSSSSSSSGGCGSSCGGGSGCSSGSSCGGGGCGGGCGGCGGG</sequence>
<dbReference type="Proteomes" id="UP000629098">
    <property type="component" value="Unassembled WGS sequence"/>
</dbReference>
<feature type="transmembrane region" description="Helical" evidence="1">
    <location>
        <begin position="215"/>
        <end position="233"/>
    </location>
</feature>
<keyword evidence="1" id="KW-1133">Transmembrane helix</keyword>
<proteinExistence type="predicted"/>
<feature type="transmembrane region" description="Helical" evidence="1">
    <location>
        <begin position="18"/>
        <end position="40"/>
    </location>
</feature>
<accession>A0A8J6XM00</accession>
<evidence type="ECO:0000256" key="1">
    <source>
        <dbReference type="SAM" id="Phobius"/>
    </source>
</evidence>
<dbReference type="InterPro" id="IPR026467">
    <property type="entry name" value="Ser/Gly_Cys_C_dom"/>
</dbReference>
<evidence type="ECO:0000313" key="3">
    <source>
        <dbReference type="Proteomes" id="UP000629098"/>
    </source>
</evidence>
<evidence type="ECO:0000313" key="2">
    <source>
        <dbReference type="EMBL" id="MBD2775316.1"/>
    </source>
</evidence>
<gene>
    <name evidence="2" type="ORF">ICL16_25460</name>
</gene>
<comment type="caution">
    <text evidence="2">The sequence shown here is derived from an EMBL/GenBank/DDBJ whole genome shotgun (WGS) entry which is preliminary data.</text>
</comment>
<dbReference type="EMBL" id="JACXAE010000078">
    <property type="protein sequence ID" value="MBD2775316.1"/>
    <property type="molecule type" value="Genomic_DNA"/>
</dbReference>
<dbReference type="RefSeq" id="WP_190833550.1">
    <property type="nucleotide sequence ID" value="NZ_JACXAE010000078.1"/>
</dbReference>
<feature type="transmembrane region" description="Helical" evidence="1">
    <location>
        <begin position="187"/>
        <end position="209"/>
    </location>
</feature>
<feature type="transmembrane region" description="Helical" evidence="1">
    <location>
        <begin position="46"/>
        <end position="66"/>
    </location>
</feature>
<organism evidence="2 3">
    <name type="scientific">Iningainema tapete BLCC-T55</name>
    <dbReference type="NCBI Taxonomy" id="2748662"/>
    <lineage>
        <taxon>Bacteria</taxon>
        <taxon>Bacillati</taxon>
        <taxon>Cyanobacteriota</taxon>
        <taxon>Cyanophyceae</taxon>
        <taxon>Nostocales</taxon>
        <taxon>Scytonemataceae</taxon>
        <taxon>Iningainema tapete</taxon>
    </lineage>
</organism>
<keyword evidence="3" id="KW-1185">Reference proteome</keyword>